<feature type="transmembrane region" description="Helical" evidence="7">
    <location>
        <begin position="129"/>
        <end position="155"/>
    </location>
</feature>
<keyword evidence="2" id="KW-0813">Transport</keyword>
<dbReference type="GO" id="GO:1904680">
    <property type="term" value="F:peptide transmembrane transporter activity"/>
    <property type="evidence" value="ECO:0007669"/>
    <property type="project" value="InterPro"/>
</dbReference>
<evidence type="ECO:0000256" key="2">
    <source>
        <dbReference type="ARBA" id="ARBA00022448"/>
    </source>
</evidence>
<dbReference type="OrthoDB" id="9772725at2"/>
<dbReference type="PANTHER" id="PTHR23517">
    <property type="entry name" value="RESISTANCE PROTEIN MDTM, PUTATIVE-RELATED-RELATED"/>
    <property type="match status" value="1"/>
</dbReference>
<feature type="transmembrane region" description="Helical" evidence="7">
    <location>
        <begin position="348"/>
        <end position="367"/>
    </location>
</feature>
<comment type="subcellular location">
    <subcellularLocation>
        <location evidence="1">Cell membrane</location>
        <topology evidence="1">Multi-pass membrane protein</topology>
    </subcellularLocation>
</comment>
<dbReference type="InterPro" id="IPR011701">
    <property type="entry name" value="MFS"/>
</dbReference>
<dbReference type="RefSeq" id="WP_117443271.1">
    <property type="nucleotide sequence ID" value="NZ_JAJFEN010000020.1"/>
</dbReference>
<dbReference type="InterPro" id="IPR036259">
    <property type="entry name" value="MFS_trans_sf"/>
</dbReference>
<evidence type="ECO:0000313" key="9">
    <source>
        <dbReference type="Proteomes" id="UP000260025"/>
    </source>
</evidence>
<comment type="caution">
    <text evidence="8">The sequence shown here is derived from an EMBL/GenBank/DDBJ whole genome shotgun (WGS) entry which is preliminary data.</text>
</comment>
<feature type="transmembrane region" description="Helical" evidence="7">
    <location>
        <begin position="195"/>
        <end position="219"/>
    </location>
</feature>
<protein>
    <submittedName>
        <fullName evidence="8">MFS transporter</fullName>
    </submittedName>
</protein>
<feature type="transmembrane region" description="Helical" evidence="7">
    <location>
        <begin position="307"/>
        <end position="328"/>
    </location>
</feature>
<dbReference type="Proteomes" id="UP000260025">
    <property type="component" value="Unassembled WGS sequence"/>
</dbReference>
<dbReference type="Gene3D" id="1.20.1250.20">
    <property type="entry name" value="MFS general substrate transporter like domains"/>
    <property type="match status" value="1"/>
</dbReference>
<dbReference type="SUPFAM" id="SSF103473">
    <property type="entry name" value="MFS general substrate transporter"/>
    <property type="match status" value="2"/>
</dbReference>
<dbReference type="AlphaFoldDB" id="A0A3E2VV86"/>
<feature type="transmembrane region" description="Helical" evidence="7">
    <location>
        <begin position="167"/>
        <end position="189"/>
    </location>
</feature>
<evidence type="ECO:0000256" key="6">
    <source>
        <dbReference type="ARBA" id="ARBA00023136"/>
    </source>
</evidence>
<feature type="transmembrane region" description="Helical" evidence="7">
    <location>
        <begin position="405"/>
        <end position="425"/>
    </location>
</feature>
<reference evidence="8 9" key="1">
    <citation type="submission" date="2018-08" db="EMBL/GenBank/DDBJ databases">
        <title>A genome reference for cultivated species of the human gut microbiota.</title>
        <authorList>
            <person name="Zou Y."/>
            <person name="Xue W."/>
            <person name="Luo G."/>
        </authorList>
    </citation>
    <scope>NUCLEOTIDE SEQUENCE [LARGE SCALE GENOMIC DNA]</scope>
    <source>
        <strain evidence="8 9">OF01-2LB</strain>
    </source>
</reference>
<keyword evidence="3" id="KW-1003">Cell membrane</keyword>
<feature type="transmembrane region" description="Helical" evidence="7">
    <location>
        <begin position="379"/>
        <end position="399"/>
    </location>
</feature>
<gene>
    <name evidence="8" type="ORF">DXA38_11185</name>
</gene>
<feature type="transmembrane region" description="Helical" evidence="7">
    <location>
        <begin position="452"/>
        <end position="468"/>
    </location>
</feature>
<proteinExistence type="predicted"/>
<feature type="transmembrane region" description="Helical" evidence="7">
    <location>
        <begin position="267"/>
        <end position="287"/>
    </location>
</feature>
<evidence type="ECO:0000256" key="3">
    <source>
        <dbReference type="ARBA" id="ARBA00022475"/>
    </source>
</evidence>
<feature type="transmembrane region" description="Helical" evidence="7">
    <location>
        <begin position="72"/>
        <end position="92"/>
    </location>
</feature>
<evidence type="ECO:0000256" key="7">
    <source>
        <dbReference type="SAM" id="Phobius"/>
    </source>
</evidence>
<evidence type="ECO:0000256" key="5">
    <source>
        <dbReference type="ARBA" id="ARBA00022989"/>
    </source>
</evidence>
<dbReference type="InterPro" id="IPR005279">
    <property type="entry name" value="Dipep/tripep_permease"/>
</dbReference>
<feature type="transmembrane region" description="Helical" evidence="7">
    <location>
        <begin position="240"/>
        <end position="261"/>
    </location>
</feature>
<dbReference type="NCBIfam" id="TIGR00924">
    <property type="entry name" value="yjdL_sub1_fam"/>
    <property type="match status" value="1"/>
</dbReference>
<keyword evidence="4 7" id="KW-0812">Transmembrane</keyword>
<evidence type="ECO:0000256" key="1">
    <source>
        <dbReference type="ARBA" id="ARBA00004651"/>
    </source>
</evidence>
<dbReference type="PANTHER" id="PTHR23517:SF15">
    <property type="entry name" value="PROTON-DEPENDENT OLIGOPEPTIDE FAMILY TRANSPORT PROTEIN"/>
    <property type="match status" value="1"/>
</dbReference>
<keyword evidence="5 7" id="KW-1133">Transmembrane helix</keyword>
<evidence type="ECO:0000256" key="4">
    <source>
        <dbReference type="ARBA" id="ARBA00022692"/>
    </source>
</evidence>
<feature type="transmembrane region" description="Helical" evidence="7">
    <location>
        <begin position="474"/>
        <end position="492"/>
    </location>
</feature>
<keyword evidence="6 7" id="KW-0472">Membrane</keyword>
<accession>A0A3E2VV86</accession>
<feature type="transmembrane region" description="Helical" evidence="7">
    <location>
        <begin position="30"/>
        <end position="57"/>
    </location>
</feature>
<feature type="transmembrane region" description="Helical" evidence="7">
    <location>
        <begin position="104"/>
        <end position="123"/>
    </location>
</feature>
<dbReference type="EMBL" id="QVEV01000015">
    <property type="protein sequence ID" value="RGC15122.1"/>
    <property type="molecule type" value="Genomic_DNA"/>
</dbReference>
<dbReference type="Pfam" id="PF07690">
    <property type="entry name" value="MFS_1"/>
    <property type="match status" value="1"/>
</dbReference>
<sequence>MNTERNENKQIDPQLEAVYKDRKFFGHPRGLGALAAGNFFNSFAWGGVYAILIYYLYSPYTKGLGFTQGEAASMIAAMGACNSLFVIVGSWLSDRVLGPRKALVVGNVVKAISFGLLAVPAFSLTQGRIFAVLSLILMSLPIMGAANPSMTGLLYRSDDDGRRDAAFTIHNVANAITGMISPILIGFIGMSDYHLGFFISAMAALAYGLVILFTGKRFFGTIGEKPANPVSREELKKAGLLFAGVVILLLAGIGITVSMGVMNFDGILNIITTFSFVIPIVFLYKMYTNKNITKEEHTKMKPFLKIWCVQCVVALSAVLLNTALAVFIEAKIDRNFMGIEFAPATFTSIYNLLGLVMGAFFVWVWGSTKFGKLKVTKKFSIGVLVNAAAYAVLAVPVLTGGKGSIFSPLWVVGYYFILTIGDNFINPIGVSMTAKLAPASYETQMQSAWQQSNSIANGISIIAFKFFVTADQQMMIFPIMTVLLVGTCLVLLKMSKKIDAIV</sequence>
<dbReference type="GO" id="GO:0005886">
    <property type="term" value="C:plasma membrane"/>
    <property type="evidence" value="ECO:0007669"/>
    <property type="project" value="UniProtKB-SubCell"/>
</dbReference>
<organism evidence="8 9">
    <name type="scientific">Clostridium innocuum</name>
    <dbReference type="NCBI Taxonomy" id="1522"/>
    <lineage>
        <taxon>Bacteria</taxon>
        <taxon>Bacillati</taxon>
        <taxon>Bacillota</taxon>
        <taxon>Clostridia</taxon>
        <taxon>Eubacteriales</taxon>
        <taxon>Clostridiaceae</taxon>
        <taxon>Clostridium</taxon>
    </lineage>
</organism>
<evidence type="ECO:0000313" key="8">
    <source>
        <dbReference type="EMBL" id="RGC15122.1"/>
    </source>
</evidence>
<name>A0A3E2VV86_CLOIN</name>
<dbReference type="GO" id="GO:0015833">
    <property type="term" value="P:peptide transport"/>
    <property type="evidence" value="ECO:0007669"/>
    <property type="project" value="InterPro"/>
</dbReference>
<dbReference type="InterPro" id="IPR050171">
    <property type="entry name" value="MFS_Transporters"/>
</dbReference>